<dbReference type="InterPro" id="IPR001254">
    <property type="entry name" value="Trypsin_dom"/>
</dbReference>
<dbReference type="OrthoDB" id="10064156at2759"/>
<dbReference type="CDD" id="cd00190">
    <property type="entry name" value="Tryp_SPc"/>
    <property type="match status" value="1"/>
</dbReference>
<evidence type="ECO:0000313" key="8">
    <source>
        <dbReference type="EMBL" id="KAJ7375467.1"/>
    </source>
</evidence>
<evidence type="ECO:0000256" key="6">
    <source>
        <dbReference type="SAM" id="MobiDB-lite"/>
    </source>
</evidence>
<evidence type="ECO:0000256" key="5">
    <source>
        <dbReference type="ARBA" id="ARBA00023157"/>
    </source>
</evidence>
<dbReference type="InterPro" id="IPR009003">
    <property type="entry name" value="Peptidase_S1_PA"/>
</dbReference>
<proteinExistence type="predicted"/>
<feature type="domain" description="Peptidase S1" evidence="7">
    <location>
        <begin position="113"/>
        <end position="372"/>
    </location>
</feature>
<dbReference type="SMART" id="SM00020">
    <property type="entry name" value="Tryp_SPc"/>
    <property type="match status" value="1"/>
</dbReference>
<keyword evidence="4" id="KW-0720">Serine protease</keyword>
<keyword evidence="2" id="KW-0732">Signal</keyword>
<organism evidence="8 9">
    <name type="scientific">Desmophyllum pertusum</name>
    <dbReference type="NCBI Taxonomy" id="174260"/>
    <lineage>
        <taxon>Eukaryota</taxon>
        <taxon>Metazoa</taxon>
        <taxon>Cnidaria</taxon>
        <taxon>Anthozoa</taxon>
        <taxon>Hexacorallia</taxon>
        <taxon>Scleractinia</taxon>
        <taxon>Caryophylliina</taxon>
        <taxon>Caryophylliidae</taxon>
        <taxon>Desmophyllum</taxon>
    </lineage>
</organism>
<dbReference type="GO" id="GO:0006508">
    <property type="term" value="P:proteolysis"/>
    <property type="evidence" value="ECO:0007669"/>
    <property type="project" value="UniProtKB-KW"/>
</dbReference>
<name>A0A9W9Z5E9_9CNID</name>
<dbReference type="SUPFAM" id="SSF53300">
    <property type="entry name" value="vWA-like"/>
    <property type="match status" value="1"/>
</dbReference>
<evidence type="ECO:0000256" key="4">
    <source>
        <dbReference type="ARBA" id="ARBA00022825"/>
    </source>
</evidence>
<dbReference type="PROSITE" id="PS00134">
    <property type="entry name" value="TRYPSIN_HIS"/>
    <property type="match status" value="1"/>
</dbReference>
<evidence type="ECO:0000256" key="3">
    <source>
        <dbReference type="ARBA" id="ARBA00022801"/>
    </source>
</evidence>
<dbReference type="InterPro" id="IPR018114">
    <property type="entry name" value="TRYPSIN_HIS"/>
</dbReference>
<sequence>MYMTKRRVVPNTRTNSNKAMFIISTGLLNMGSSHPKASRLLQSEKSFQIFSIAIGKKPNIRILSSVVSQPIKSHLIFLRYYGDVFDAVRRTVTMKKNDPNECGVSVTKPRARNVRGNKATSGVWPWQISIHWDGMRVCNGALINKEWIITAAHCFYSKTWRPIIRPASRYTIKAGGHHLGDRKTSPEQVIEAEKIYIHRNYKRQNHENDIALIKLKRKVKLGKYVSPVCLPEVTNDLATPGKHGYVAGWGEKQTQVKQDRKSSKQHRKKSRTKVTVHIALAVSSNKVCRNSTDQAFNDTVMFCAEHEKAGQHSCRGDGGGPFVRERYDSKSRSYRWTVAGLVSWGEGCGLKGRYSFFTRVTPYFDWIAETINPPKRGGRKLRRRRLNGKQNGLE</sequence>
<accession>A0A9W9Z5E9</accession>
<protein>
    <recommendedName>
        <fullName evidence="7">Peptidase S1 domain-containing protein</fullName>
    </recommendedName>
</protein>
<evidence type="ECO:0000313" key="9">
    <source>
        <dbReference type="Proteomes" id="UP001163046"/>
    </source>
</evidence>
<keyword evidence="5" id="KW-1015">Disulfide bond</keyword>
<dbReference type="PANTHER" id="PTHR24252:SF7">
    <property type="entry name" value="HYALIN"/>
    <property type="match status" value="1"/>
</dbReference>
<dbReference type="FunFam" id="2.40.10.10:FF:000120">
    <property type="entry name" value="Putative serine protease"/>
    <property type="match status" value="1"/>
</dbReference>
<dbReference type="InterPro" id="IPR043504">
    <property type="entry name" value="Peptidase_S1_PA_chymotrypsin"/>
</dbReference>
<gene>
    <name evidence="8" type="ORF">OS493_002241</name>
</gene>
<evidence type="ECO:0000259" key="7">
    <source>
        <dbReference type="PROSITE" id="PS50240"/>
    </source>
</evidence>
<keyword evidence="1" id="KW-0645">Protease</keyword>
<reference evidence="8" key="1">
    <citation type="submission" date="2023-01" db="EMBL/GenBank/DDBJ databases">
        <title>Genome assembly of the deep-sea coral Lophelia pertusa.</title>
        <authorList>
            <person name="Herrera S."/>
            <person name="Cordes E."/>
        </authorList>
    </citation>
    <scope>NUCLEOTIDE SEQUENCE</scope>
    <source>
        <strain evidence="8">USNM1676648</strain>
        <tissue evidence="8">Polyp</tissue>
    </source>
</reference>
<keyword evidence="9" id="KW-1185">Reference proteome</keyword>
<dbReference type="Proteomes" id="UP001163046">
    <property type="component" value="Unassembled WGS sequence"/>
</dbReference>
<dbReference type="GO" id="GO:0004252">
    <property type="term" value="F:serine-type endopeptidase activity"/>
    <property type="evidence" value="ECO:0007669"/>
    <property type="project" value="InterPro"/>
</dbReference>
<evidence type="ECO:0000256" key="1">
    <source>
        <dbReference type="ARBA" id="ARBA00022670"/>
    </source>
</evidence>
<keyword evidence="3" id="KW-0378">Hydrolase</keyword>
<dbReference type="EMBL" id="MU826826">
    <property type="protein sequence ID" value="KAJ7375467.1"/>
    <property type="molecule type" value="Genomic_DNA"/>
</dbReference>
<dbReference type="AlphaFoldDB" id="A0A9W9Z5E9"/>
<dbReference type="PROSITE" id="PS50240">
    <property type="entry name" value="TRYPSIN_DOM"/>
    <property type="match status" value="1"/>
</dbReference>
<comment type="caution">
    <text evidence="8">The sequence shown here is derived from an EMBL/GenBank/DDBJ whole genome shotgun (WGS) entry which is preliminary data.</text>
</comment>
<dbReference type="Gene3D" id="2.40.10.10">
    <property type="entry name" value="Trypsin-like serine proteases"/>
    <property type="match status" value="1"/>
</dbReference>
<evidence type="ECO:0000256" key="2">
    <source>
        <dbReference type="ARBA" id="ARBA00022729"/>
    </source>
</evidence>
<dbReference type="InterPro" id="IPR036465">
    <property type="entry name" value="vWFA_dom_sf"/>
</dbReference>
<dbReference type="Pfam" id="PF00089">
    <property type="entry name" value="Trypsin"/>
    <property type="match status" value="1"/>
</dbReference>
<dbReference type="SUPFAM" id="SSF50494">
    <property type="entry name" value="Trypsin-like serine proteases"/>
    <property type="match status" value="1"/>
</dbReference>
<dbReference type="PRINTS" id="PR00722">
    <property type="entry name" value="CHYMOTRYPSIN"/>
</dbReference>
<dbReference type="InterPro" id="IPR001314">
    <property type="entry name" value="Peptidase_S1A"/>
</dbReference>
<feature type="region of interest" description="Disordered" evidence="6">
    <location>
        <begin position="251"/>
        <end position="271"/>
    </location>
</feature>
<dbReference type="PANTHER" id="PTHR24252">
    <property type="entry name" value="ACROSIN-RELATED"/>
    <property type="match status" value="1"/>
</dbReference>